<evidence type="ECO:0000313" key="3">
    <source>
        <dbReference type="Proteomes" id="UP000027222"/>
    </source>
</evidence>
<dbReference type="OrthoDB" id="3261690at2759"/>
<keyword evidence="3" id="KW-1185">Reference proteome</keyword>
<feature type="region of interest" description="Disordered" evidence="1">
    <location>
        <begin position="1"/>
        <end position="63"/>
    </location>
</feature>
<evidence type="ECO:0000256" key="1">
    <source>
        <dbReference type="SAM" id="MobiDB-lite"/>
    </source>
</evidence>
<evidence type="ECO:0000313" key="2">
    <source>
        <dbReference type="EMBL" id="KDR65253.1"/>
    </source>
</evidence>
<dbReference type="AlphaFoldDB" id="A0A067SEP7"/>
<sequence length="656" mass="73801">MDDDYDMPPLSPPPHDDDEDIDMDSDDDHLFGHNSPDVQMDSDDDEIPGPVSAQTDDGDEEDDMPETFSIKEFVRTAKALYDDNLADFVKFVLTAIKDEKRVFLNGGLNGMRDDEPFEVTRDYDSLLCISTLVEVKNYITLRPLGRKEDTLTANVHLKYLFTTPTGGFTEWLHKVPNLCIGFWGPHNNLIRIYFPMLYVVEKPSALMSQDHQRTFYEKGFRPAIAKLLNIESLEWPATYDDEFWRARGRGGQLSFCTKVIPKESVPLLGDAIRDALRDNGVPWYEGLVFLHQIRGVKHATSHTDTRTGARAALDDFVESNELDYDALRLATTYIDVGLNVVSDDGKCLGWKTTGHFTILEHMLRVSRTVACRLTKPTSTQYIRDPIMHLNDVSGWRIAPGVQGRGPFECHYFQGYSTGKALTARIENGHHAKYLTCEDVLNGKATTWTRSLYELFLNAAKANLAAARMEMRVPLKNAKEVLIRVDKELLRSNLVSVSPSTWWGFGAYRVLACHLLFVWYSEGSAYLRVQPSALLMVAGLVWLLNGLLSTPDKGANSKRLMDSILPHINRHNADADILAYGTPTFDGDSDNEDSDDEEAPVVVRHRDDRETLPAFISGGIFMRRLAIGPQNPVPRLENDGLWGTFDVGRVGLSHRVG</sequence>
<dbReference type="Proteomes" id="UP000027222">
    <property type="component" value="Unassembled WGS sequence"/>
</dbReference>
<protein>
    <submittedName>
        <fullName evidence="2">Uncharacterized protein</fullName>
    </submittedName>
</protein>
<gene>
    <name evidence="2" type="ORF">GALMADRAFT_148842</name>
</gene>
<name>A0A067SEP7_GALM3</name>
<dbReference type="HOGENOM" id="CLU_417986_0_0_1"/>
<organism evidence="2 3">
    <name type="scientific">Galerina marginata (strain CBS 339.88)</name>
    <dbReference type="NCBI Taxonomy" id="685588"/>
    <lineage>
        <taxon>Eukaryota</taxon>
        <taxon>Fungi</taxon>
        <taxon>Dikarya</taxon>
        <taxon>Basidiomycota</taxon>
        <taxon>Agaricomycotina</taxon>
        <taxon>Agaricomycetes</taxon>
        <taxon>Agaricomycetidae</taxon>
        <taxon>Agaricales</taxon>
        <taxon>Agaricineae</taxon>
        <taxon>Strophariaceae</taxon>
        <taxon>Galerina</taxon>
    </lineage>
</organism>
<dbReference type="EMBL" id="KL142467">
    <property type="protein sequence ID" value="KDR65253.1"/>
    <property type="molecule type" value="Genomic_DNA"/>
</dbReference>
<reference evidence="3" key="1">
    <citation type="journal article" date="2014" name="Proc. Natl. Acad. Sci. U.S.A.">
        <title>Extensive sampling of basidiomycete genomes demonstrates inadequacy of the white-rot/brown-rot paradigm for wood decay fungi.</title>
        <authorList>
            <person name="Riley R."/>
            <person name="Salamov A.A."/>
            <person name="Brown D.W."/>
            <person name="Nagy L.G."/>
            <person name="Floudas D."/>
            <person name="Held B.W."/>
            <person name="Levasseur A."/>
            <person name="Lombard V."/>
            <person name="Morin E."/>
            <person name="Otillar R."/>
            <person name="Lindquist E.A."/>
            <person name="Sun H."/>
            <person name="LaButti K.M."/>
            <person name="Schmutz J."/>
            <person name="Jabbour D."/>
            <person name="Luo H."/>
            <person name="Baker S.E."/>
            <person name="Pisabarro A.G."/>
            <person name="Walton J.D."/>
            <person name="Blanchette R.A."/>
            <person name="Henrissat B."/>
            <person name="Martin F."/>
            <person name="Cullen D."/>
            <person name="Hibbett D.S."/>
            <person name="Grigoriev I.V."/>
        </authorList>
    </citation>
    <scope>NUCLEOTIDE SEQUENCE [LARGE SCALE GENOMIC DNA]</scope>
    <source>
        <strain evidence="3">CBS 339.88</strain>
    </source>
</reference>
<feature type="compositionally biased region" description="Acidic residues" evidence="1">
    <location>
        <begin position="16"/>
        <end position="27"/>
    </location>
</feature>
<proteinExistence type="predicted"/>
<accession>A0A067SEP7</accession>